<dbReference type="Pfam" id="PF04480">
    <property type="entry name" value="DUF559"/>
    <property type="match status" value="1"/>
</dbReference>
<name>A0ABT6XDB4_9GAMM</name>
<dbReference type="PANTHER" id="PTHR38590">
    <property type="entry name" value="BLL0828 PROTEIN"/>
    <property type="match status" value="1"/>
</dbReference>
<evidence type="ECO:0000259" key="1">
    <source>
        <dbReference type="Pfam" id="PF04480"/>
    </source>
</evidence>
<comment type="caution">
    <text evidence="2">The sequence shown here is derived from an EMBL/GenBank/DDBJ whole genome shotgun (WGS) entry which is preliminary data.</text>
</comment>
<reference evidence="2 3" key="1">
    <citation type="submission" date="2023-05" db="EMBL/GenBank/DDBJ databases">
        <title>Lysobacter sp. strain LF1 Genome sequencing and assembly.</title>
        <authorList>
            <person name="Jung Y."/>
        </authorList>
    </citation>
    <scope>NUCLEOTIDE SEQUENCE [LARGE SCALE GENOMIC DNA]</scope>
    <source>
        <strain evidence="2 3">LF1</strain>
    </source>
</reference>
<dbReference type="SUPFAM" id="SSF52980">
    <property type="entry name" value="Restriction endonuclease-like"/>
    <property type="match status" value="1"/>
</dbReference>
<keyword evidence="3" id="KW-1185">Reference proteome</keyword>
<feature type="domain" description="DUF559" evidence="1">
    <location>
        <begin position="6"/>
        <end position="110"/>
    </location>
</feature>
<proteinExistence type="predicted"/>
<protein>
    <submittedName>
        <fullName evidence="2">DUF559 domain-containing protein</fullName>
    </submittedName>
</protein>
<accession>A0ABT6XDB4</accession>
<dbReference type="Proteomes" id="UP001321580">
    <property type="component" value="Unassembled WGS sequence"/>
</dbReference>
<dbReference type="EMBL" id="JASGBI010000001">
    <property type="protein sequence ID" value="MDI9238136.1"/>
    <property type="molecule type" value="Genomic_DNA"/>
</dbReference>
<evidence type="ECO:0000313" key="3">
    <source>
        <dbReference type="Proteomes" id="UP001321580"/>
    </source>
</evidence>
<dbReference type="InterPro" id="IPR047216">
    <property type="entry name" value="Endonuclease_DUF559_bact"/>
</dbReference>
<gene>
    <name evidence="2" type="ORF">QLQ15_04335</name>
</gene>
<sequence>MYQRLLPRAKRMRHMATDAEALLWRQLRAHRFAGFKFKRQQPLEPFIADFVCFASRVVIEVDGGQHGDAVAYDERRTRWLATQGFMVLRFWNDEVLLKTSLVLDAICFALHER</sequence>
<dbReference type="CDD" id="cd01038">
    <property type="entry name" value="Endonuclease_DUF559"/>
    <property type="match status" value="1"/>
</dbReference>
<evidence type="ECO:0000313" key="2">
    <source>
        <dbReference type="EMBL" id="MDI9238136.1"/>
    </source>
</evidence>
<dbReference type="InterPro" id="IPR011335">
    <property type="entry name" value="Restrct_endonuc-II-like"/>
</dbReference>
<organism evidence="2 3">
    <name type="scientific">Lysobacter stagni</name>
    <dbReference type="NCBI Taxonomy" id="3045172"/>
    <lineage>
        <taxon>Bacteria</taxon>
        <taxon>Pseudomonadati</taxon>
        <taxon>Pseudomonadota</taxon>
        <taxon>Gammaproteobacteria</taxon>
        <taxon>Lysobacterales</taxon>
        <taxon>Lysobacteraceae</taxon>
        <taxon>Lysobacter</taxon>
    </lineage>
</organism>
<dbReference type="Gene3D" id="3.40.960.10">
    <property type="entry name" value="VSR Endonuclease"/>
    <property type="match status" value="1"/>
</dbReference>
<dbReference type="InterPro" id="IPR007569">
    <property type="entry name" value="DUF559"/>
</dbReference>
<dbReference type="PANTHER" id="PTHR38590:SF1">
    <property type="entry name" value="BLL0828 PROTEIN"/>
    <property type="match status" value="1"/>
</dbReference>